<dbReference type="GO" id="GO:0016491">
    <property type="term" value="F:oxidoreductase activity"/>
    <property type="evidence" value="ECO:0007669"/>
    <property type="project" value="UniProtKB-KW"/>
</dbReference>
<dbReference type="PANTHER" id="PTHR42901">
    <property type="entry name" value="ALCOHOL DEHYDROGENASE"/>
    <property type="match status" value="1"/>
</dbReference>
<dbReference type="Pfam" id="PF00106">
    <property type="entry name" value="adh_short"/>
    <property type="match status" value="1"/>
</dbReference>
<evidence type="ECO:0000256" key="2">
    <source>
        <dbReference type="ARBA" id="ARBA00023002"/>
    </source>
</evidence>
<proteinExistence type="inferred from homology"/>
<keyword evidence="2" id="KW-0560">Oxidoreductase</keyword>
<gene>
    <name evidence="3" type="ORF">BP5796_04254</name>
</gene>
<dbReference type="Gene3D" id="3.40.50.720">
    <property type="entry name" value="NAD(P)-binding Rossmann-like Domain"/>
    <property type="match status" value="1"/>
</dbReference>
<protein>
    <recommendedName>
        <fullName evidence="5">NAD(P)-binding protein</fullName>
    </recommendedName>
</protein>
<reference evidence="3 4" key="1">
    <citation type="journal article" date="2018" name="IMA Fungus">
        <title>IMA Genome-F 9: Draft genome sequence of Annulohypoxylon stygium, Aspergillus mulundensis, Berkeleyomyces basicola (syn. Thielaviopsis basicola), Ceratocystis smalleyi, two Cercospora beticola strains, Coleophoma cylindrospora, Fusarium fracticaudum, Phialophora cf. hyalina, and Morchella septimelata.</title>
        <authorList>
            <person name="Wingfield B.D."/>
            <person name="Bills G.F."/>
            <person name="Dong Y."/>
            <person name="Huang W."/>
            <person name="Nel W.J."/>
            <person name="Swalarsk-Parry B.S."/>
            <person name="Vaghefi N."/>
            <person name="Wilken P.M."/>
            <person name="An Z."/>
            <person name="de Beer Z.W."/>
            <person name="De Vos L."/>
            <person name="Chen L."/>
            <person name="Duong T.A."/>
            <person name="Gao Y."/>
            <person name="Hammerbacher A."/>
            <person name="Kikkert J.R."/>
            <person name="Li Y."/>
            <person name="Li H."/>
            <person name="Li K."/>
            <person name="Li Q."/>
            <person name="Liu X."/>
            <person name="Ma X."/>
            <person name="Naidoo K."/>
            <person name="Pethybridge S.J."/>
            <person name="Sun J."/>
            <person name="Steenkamp E.T."/>
            <person name="van der Nest M.A."/>
            <person name="van Wyk S."/>
            <person name="Wingfield M.J."/>
            <person name="Xiong C."/>
            <person name="Yue Q."/>
            <person name="Zhang X."/>
        </authorList>
    </citation>
    <scope>NUCLEOTIDE SEQUENCE [LARGE SCALE GENOMIC DNA]</scope>
    <source>
        <strain evidence="3 4">BP5796</strain>
    </source>
</reference>
<dbReference type="EMBL" id="PDLN01000005">
    <property type="protein sequence ID" value="RDW85929.1"/>
    <property type="molecule type" value="Genomic_DNA"/>
</dbReference>
<dbReference type="CDD" id="cd05233">
    <property type="entry name" value="SDR_c"/>
    <property type="match status" value="1"/>
</dbReference>
<accession>A0A3D8SHW1</accession>
<comment type="similarity">
    <text evidence="1">Belongs to the short-chain dehydrogenases/reductases (SDR) family.</text>
</comment>
<dbReference type="AlphaFoldDB" id="A0A3D8SHW1"/>
<dbReference type="PANTHER" id="PTHR42901:SF1">
    <property type="entry name" value="ALCOHOL DEHYDROGENASE"/>
    <property type="match status" value="1"/>
</dbReference>
<evidence type="ECO:0000256" key="1">
    <source>
        <dbReference type="ARBA" id="ARBA00006484"/>
    </source>
</evidence>
<sequence length="311" mass="33886">MDSETMDQVIKSLQHTNFTKTIHQDAYPAISPSRPELSQVGRTILVTGGGTGVGQAIARSFMQASAATVIIIGRRADVLAASAARLEQEAKTTGTNTKIMTYSFDLLDLAEIDAFWKDLAAKDIIVDVYVANAAKFTEPKPILELGAEDVWSQVETNVKSPLYLTEKFCSQPGEKPKFIVNVTSAVIHMTAHPQVAERPAYILSKMSGTLLFQLIALSSPPEKLQIVTMHPGTVYGDGWKSMGFPPEKFDTDKLCGSFAVWAASKEAAFLHGRYAWAAWDVEELASGEVRKRIDSDPEYLRATIMGANGGL</sequence>
<evidence type="ECO:0008006" key="5">
    <source>
        <dbReference type="Google" id="ProtNLM"/>
    </source>
</evidence>
<dbReference type="SUPFAM" id="SSF51735">
    <property type="entry name" value="NAD(P)-binding Rossmann-fold domains"/>
    <property type="match status" value="1"/>
</dbReference>
<name>A0A3D8SHW1_9HELO</name>
<dbReference type="InterPro" id="IPR002347">
    <property type="entry name" value="SDR_fam"/>
</dbReference>
<evidence type="ECO:0000313" key="4">
    <source>
        <dbReference type="Proteomes" id="UP000256328"/>
    </source>
</evidence>
<organism evidence="3 4">
    <name type="scientific">Coleophoma crateriformis</name>
    <dbReference type="NCBI Taxonomy" id="565419"/>
    <lineage>
        <taxon>Eukaryota</taxon>
        <taxon>Fungi</taxon>
        <taxon>Dikarya</taxon>
        <taxon>Ascomycota</taxon>
        <taxon>Pezizomycotina</taxon>
        <taxon>Leotiomycetes</taxon>
        <taxon>Helotiales</taxon>
        <taxon>Dermateaceae</taxon>
        <taxon>Coleophoma</taxon>
    </lineage>
</organism>
<keyword evidence="4" id="KW-1185">Reference proteome</keyword>
<dbReference type="OrthoDB" id="1933717at2759"/>
<comment type="caution">
    <text evidence="3">The sequence shown here is derived from an EMBL/GenBank/DDBJ whole genome shotgun (WGS) entry which is preliminary data.</text>
</comment>
<dbReference type="Proteomes" id="UP000256328">
    <property type="component" value="Unassembled WGS sequence"/>
</dbReference>
<dbReference type="InterPro" id="IPR036291">
    <property type="entry name" value="NAD(P)-bd_dom_sf"/>
</dbReference>
<evidence type="ECO:0000313" key="3">
    <source>
        <dbReference type="EMBL" id="RDW85929.1"/>
    </source>
</evidence>